<evidence type="ECO:0000256" key="1">
    <source>
        <dbReference type="SAM" id="MobiDB-lite"/>
    </source>
</evidence>
<dbReference type="RefSeq" id="WP_188473139.1">
    <property type="nucleotide sequence ID" value="NZ_BMFZ01000004.1"/>
</dbReference>
<dbReference type="Proteomes" id="UP000627464">
    <property type="component" value="Unassembled WGS sequence"/>
</dbReference>
<name>A0ABQ1GJB8_9GAMM</name>
<evidence type="ECO:0000313" key="4">
    <source>
        <dbReference type="Proteomes" id="UP000627464"/>
    </source>
</evidence>
<organism evidence="3 4">
    <name type="scientific">Hafnia psychrotolerans</name>
    <dbReference type="NCBI Taxonomy" id="1477018"/>
    <lineage>
        <taxon>Bacteria</taxon>
        <taxon>Pseudomonadati</taxon>
        <taxon>Pseudomonadota</taxon>
        <taxon>Gammaproteobacteria</taxon>
        <taxon>Enterobacterales</taxon>
        <taxon>Hafniaceae</taxon>
        <taxon>Hafnia</taxon>
    </lineage>
</organism>
<feature type="compositionally biased region" description="Polar residues" evidence="1">
    <location>
        <begin position="124"/>
        <end position="146"/>
    </location>
</feature>
<evidence type="ECO:0000313" key="3">
    <source>
        <dbReference type="EMBL" id="GGA45006.1"/>
    </source>
</evidence>
<proteinExistence type="predicted"/>
<reference evidence="4" key="1">
    <citation type="journal article" date="2019" name="Int. J. Syst. Evol. Microbiol.">
        <title>The Global Catalogue of Microorganisms (GCM) 10K type strain sequencing project: providing services to taxonomists for standard genome sequencing and annotation.</title>
        <authorList>
            <consortium name="The Broad Institute Genomics Platform"/>
            <consortium name="The Broad Institute Genome Sequencing Center for Infectious Disease"/>
            <person name="Wu L."/>
            <person name="Ma J."/>
        </authorList>
    </citation>
    <scope>NUCLEOTIDE SEQUENCE [LARGE SCALE GENOMIC DNA]</scope>
    <source>
        <strain evidence="4">CGMCC 1.12806</strain>
    </source>
</reference>
<keyword evidence="2" id="KW-0732">Signal</keyword>
<dbReference type="InterPro" id="IPR021844">
    <property type="entry name" value="Integr_conj_element_PFL4704"/>
</dbReference>
<sequence>MKLNVLVAGGLLIATAGAAHAVELMKWERIPLQIPLNVGQERIVFVDKNVRVGFPPSLNGKLRVQSSGGAVYLDATDAFPLTRLQLQNKENGEIILLDVSAAAGKATREPVQVVYDGEVSSASASDKTQVSGAGNSGQPATTQGEGTTERRKPAKLNAPLPVVLTRYAAQSLYGPLRTVETVPGISTVALKLPSRITTLYPSAPVMVSPLAAWTLNGYSVVALQVRNTSAAKVILDPRELDGQFVSATFQHRWLGNAGTPEDTTVLYLVVQGRPEGAFLAEPAVTPIHAKKSRSSRQ</sequence>
<dbReference type="NCBIfam" id="TIGR03749">
    <property type="entry name" value="conj_TIGR03749"/>
    <property type="match status" value="1"/>
</dbReference>
<dbReference type="Pfam" id="PF11920">
    <property type="entry name" value="DUF3438"/>
    <property type="match status" value="1"/>
</dbReference>
<protein>
    <submittedName>
        <fullName evidence="3">Integrating conjugative element protein</fullName>
    </submittedName>
</protein>
<feature type="region of interest" description="Disordered" evidence="1">
    <location>
        <begin position="124"/>
        <end position="155"/>
    </location>
</feature>
<keyword evidence="4" id="KW-1185">Reference proteome</keyword>
<feature type="chain" id="PRO_5046927524" evidence="2">
    <location>
        <begin position="22"/>
        <end position="297"/>
    </location>
</feature>
<feature type="signal peptide" evidence="2">
    <location>
        <begin position="1"/>
        <end position="21"/>
    </location>
</feature>
<accession>A0ABQ1GJB8</accession>
<gene>
    <name evidence="3" type="ORF">GCM10011328_20190</name>
</gene>
<evidence type="ECO:0000256" key="2">
    <source>
        <dbReference type="SAM" id="SignalP"/>
    </source>
</evidence>
<comment type="caution">
    <text evidence="3">The sequence shown here is derived from an EMBL/GenBank/DDBJ whole genome shotgun (WGS) entry which is preliminary data.</text>
</comment>
<dbReference type="EMBL" id="BMFZ01000004">
    <property type="protein sequence ID" value="GGA45006.1"/>
    <property type="molecule type" value="Genomic_DNA"/>
</dbReference>